<feature type="domain" description="HTH tetR-type" evidence="4">
    <location>
        <begin position="10"/>
        <end position="70"/>
    </location>
</feature>
<dbReference type="OrthoDB" id="9815924at2"/>
<dbReference type="STRING" id="217031.ABB05_19400"/>
<dbReference type="PRINTS" id="PR00455">
    <property type="entry name" value="HTHTETR"/>
</dbReference>
<evidence type="ECO:0000256" key="1">
    <source>
        <dbReference type="ARBA" id="ARBA00022491"/>
    </source>
</evidence>
<dbReference type="PANTHER" id="PTHR43479">
    <property type="entry name" value="ACREF/ENVCD OPERON REPRESSOR-RELATED"/>
    <property type="match status" value="1"/>
</dbReference>
<comment type="caution">
    <text evidence="5">The sequence shown here is derived from an EMBL/GenBank/DDBJ whole genome shotgun (WGS) entry which is preliminary data.</text>
</comment>
<evidence type="ECO:0000313" key="5">
    <source>
        <dbReference type="EMBL" id="KRG14079.1"/>
    </source>
</evidence>
<dbReference type="EMBL" id="LGPB01000068">
    <property type="protein sequence ID" value="KRG14079.1"/>
    <property type="molecule type" value="Genomic_DNA"/>
</dbReference>
<accession>A0A0Q9XZB7</accession>
<name>A0A0Q9XZB7_9BACI</name>
<sequence>MSPRKSVQQELTREMIMDAARDLFIDKGYQHISMRQIAKKLGYSHGAIYYHFQNKAELFYALVEDHFNMLELELKMIMEEPLDPKEKLRRILLGFIRFGLTHQSHYEIMFLIKDEEVRNFINQEPSKTYEVFANSVQSLCDKSVTIQEIWSIFLSLHGFVTHYLRHIVDYEDVKEMAKLHVEFILKNFSNEK</sequence>
<dbReference type="EMBL" id="LDJR01000060">
    <property type="protein sequence ID" value="OAK67322.1"/>
    <property type="molecule type" value="Genomic_DNA"/>
</dbReference>
<dbReference type="PROSITE" id="PS50977">
    <property type="entry name" value="HTH_TETR_2"/>
    <property type="match status" value="1"/>
</dbReference>
<dbReference type="InterPro" id="IPR009057">
    <property type="entry name" value="Homeodomain-like_sf"/>
</dbReference>
<keyword evidence="2 3" id="KW-0238">DNA-binding</keyword>
<dbReference type="RefSeq" id="WP_057981753.1">
    <property type="nucleotide sequence ID" value="NZ_JAGGKH010000004.1"/>
</dbReference>
<keyword evidence="1" id="KW-0678">Repressor</keyword>
<evidence type="ECO:0000256" key="2">
    <source>
        <dbReference type="ARBA" id="ARBA00023125"/>
    </source>
</evidence>
<dbReference type="Gene3D" id="1.10.357.10">
    <property type="entry name" value="Tetracycline Repressor, domain 2"/>
    <property type="match status" value="1"/>
</dbReference>
<gene>
    <name evidence="6" type="ORF">ABB05_19400</name>
    <name evidence="5" type="ORF">ACA29_07180</name>
</gene>
<dbReference type="GO" id="GO:0003677">
    <property type="term" value="F:DNA binding"/>
    <property type="evidence" value="ECO:0007669"/>
    <property type="project" value="UniProtKB-UniRule"/>
</dbReference>
<protein>
    <submittedName>
        <fullName evidence="5">TetR family transcriptional regulator</fullName>
    </submittedName>
</protein>
<dbReference type="InterPro" id="IPR001647">
    <property type="entry name" value="HTH_TetR"/>
</dbReference>
<dbReference type="SUPFAM" id="SSF46689">
    <property type="entry name" value="Homeodomain-like"/>
    <property type="match status" value="1"/>
</dbReference>
<organism evidence="5 7">
    <name type="scientific">Lederbergia galactosidilytica</name>
    <dbReference type="NCBI Taxonomy" id="217031"/>
    <lineage>
        <taxon>Bacteria</taxon>
        <taxon>Bacillati</taxon>
        <taxon>Bacillota</taxon>
        <taxon>Bacilli</taxon>
        <taxon>Bacillales</taxon>
        <taxon>Bacillaceae</taxon>
        <taxon>Lederbergia</taxon>
    </lineage>
</organism>
<evidence type="ECO:0000256" key="3">
    <source>
        <dbReference type="PROSITE-ProRule" id="PRU00335"/>
    </source>
</evidence>
<evidence type="ECO:0000259" key="4">
    <source>
        <dbReference type="PROSITE" id="PS50977"/>
    </source>
</evidence>
<keyword evidence="8" id="KW-1185">Reference proteome</keyword>
<evidence type="ECO:0000313" key="6">
    <source>
        <dbReference type="EMBL" id="OAK67322.1"/>
    </source>
</evidence>
<feature type="DNA-binding region" description="H-T-H motif" evidence="3">
    <location>
        <begin position="33"/>
        <end position="52"/>
    </location>
</feature>
<dbReference type="InterPro" id="IPR036271">
    <property type="entry name" value="Tet_transcr_reg_TetR-rel_C_sf"/>
</dbReference>
<dbReference type="PATRIC" id="fig|217031.4.peg.2388"/>
<dbReference type="Pfam" id="PF00440">
    <property type="entry name" value="TetR_N"/>
    <property type="match status" value="1"/>
</dbReference>
<dbReference type="InterPro" id="IPR050624">
    <property type="entry name" value="HTH-type_Tx_Regulator"/>
</dbReference>
<dbReference type="Proteomes" id="UP000053881">
    <property type="component" value="Unassembled WGS sequence"/>
</dbReference>
<proteinExistence type="predicted"/>
<dbReference type="PANTHER" id="PTHR43479:SF11">
    <property type="entry name" value="ACREF_ENVCD OPERON REPRESSOR-RELATED"/>
    <property type="match status" value="1"/>
</dbReference>
<reference evidence="5 7" key="2">
    <citation type="submission" date="2015-06" db="EMBL/GenBank/DDBJ databases">
        <title>Genome sequencing project of Bacillus galactosidilyticus PL133.</title>
        <authorList>
            <person name="Gaiero J."/>
            <person name="Nicol R."/>
            <person name="Habash M."/>
        </authorList>
    </citation>
    <scope>NUCLEOTIDE SEQUENCE [LARGE SCALE GENOMIC DNA]</scope>
    <source>
        <strain evidence="5 7">PL133</strain>
    </source>
</reference>
<evidence type="ECO:0000313" key="8">
    <source>
        <dbReference type="Proteomes" id="UP000077881"/>
    </source>
</evidence>
<dbReference type="SUPFAM" id="SSF48498">
    <property type="entry name" value="Tetracyclin repressor-like, C-terminal domain"/>
    <property type="match status" value="1"/>
</dbReference>
<dbReference type="Proteomes" id="UP000077881">
    <property type="component" value="Unassembled WGS sequence"/>
</dbReference>
<dbReference type="AlphaFoldDB" id="A0A0Q9XZB7"/>
<reference evidence="6 8" key="1">
    <citation type="submission" date="2015-05" db="EMBL/GenBank/DDBJ databases">
        <title>Comparison of genome.</title>
        <authorList>
            <person name="Zheng Z."/>
            <person name="Sun M."/>
        </authorList>
    </citation>
    <scope>NUCLEOTIDE SEQUENCE [LARGE SCALE GENOMIC DNA]</scope>
    <source>
        <strain evidence="6 8">G25-74</strain>
    </source>
</reference>
<evidence type="ECO:0000313" key="7">
    <source>
        <dbReference type="Proteomes" id="UP000053881"/>
    </source>
</evidence>